<dbReference type="RefSeq" id="WP_010316367.1">
    <property type="nucleotide sequence ID" value="NZ_CP061007.1"/>
</dbReference>
<proteinExistence type="predicted"/>
<protein>
    <submittedName>
        <fullName evidence="1">Uncharacterized protein</fullName>
    </submittedName>
</protein>
<evidence type="ECO:0000313" key="1">
    <source>
        <dbReference type="EMBL" id="PKW14193.1"/>
    </source>
</evidence>
<name>A0A2N3XU27_SACSN</name>
<keyword evidence="2" id="KW-1185">Reference proteome</keyword>
<dbReference type="STRING" id="994479.GCA_000194155_08093"/>
<comment type="caution">
    <text evidence="1">The sequence shown here is derived from an EMBL/GenBank/DDBJ whole genome shotgun (WGS) entry which is preliminary data.</text>
</comment>
<dbReference type="EMBL" id="PJNB01000001">
    <property type="protein sequence ID" value="PKW14193.1"/>
    <property type="molecule type" value="Genomic_DNA"/>
</dbReference>
<organism evidence="1 2">
    <name type="scientific">Saccharopolyspora spinosa</name>
    <dbReference type="NCBI Taxonomy" id="60894"/>
    <lineage>
        <taxon>Bacteria</taxon>
        <taxon>Bacillati</taxon>
        <taxon>Actinomycetota</taxon>
        <taxon>Actinomycetes</taxon>
        <taxon>Pseudonocardiales</taxon>
        <taxon>Pseudonocardiaceae</taxon>
        <taxon>Saccharopolyspora</taxon>
    </lineage>
</organism>
<dbReference type="AlphaFoldDB" id="A0A2N3XU27"/>
<accession>A0A2N3XU27</accession>
<dbReference type="Proteomes" id="UP000233786">
    <property type="component" value="Unassembled WGS sequence"/>
</dbReference>
<reference evidence="1" key="1">
    <citation type="submission" date="2017-12" db="EMBL/GenBank/DDBJ databases">
        <title>Sequencing the genomes of 1000 Actinobacteria strains.</title>
        <authorList>
            <person name="Klenk H.-P."/>
        </authorList>
    </citation>
    <scope>NUCLEOTIDE SEQUENCE [LARGE SCALE GENOMIC DNA]</scope>
    <source>
        <strain evidence="1">DSM 44228</strain>
    </source>
</reference>
<evidence type="ECO:0000313" key="2">
    <source>
        <dbReference type="Proteomes" id="UP000233786"/>
    </source>
</evidence>
<sequence>MNSQNETKLRRGIAAAGNAAVARNGYVTAIDALLATGWLRPERVEDWRRCRVPYLERVVVASLPKISTAMRIFRSWAESEGMRPSETVYVSWTKDRRRLRFSKSGDPDIERAYRTHWLLPRANGHSGEG</sequence>
<gene>
    <name evidence="1" type="ORF">A8926_1791</name>
</gene>
<dbReference type="OrthoDB" id="128600at2"/>